<reference evidence="4 5" key="2">
    <citation type="journal article" date="2019" name="G3 (Bethesda)">
        <title>Hybrid Assembly of the Genome of the Entomopathogenic Nematode Steinernema carpocapsae Identifies the X-Chromosome.</title>
        <authorList>
            <person name="Serra L."/>
            <person name="Macchietto M."/>
            <person name="Macias-Munoz A."/>
            <person name="McGill C.J."/>
            <person name="Rodriguez I.M."/>
            <person name="Rodriguez B."/>
            <person name="Murad R."/>
            <person name="Mortazavi A."/>
        </authorList>
    </citation>
    <scope>NUCLEOTIDE SEQUENCE [LARGE SCALE GENOMIC DNA]</scope>
    <source>
        <strain evidence="4 5">ALL</strain>
    </source>
</reference>
<dbReference type="AlphaFoldDB" id="A0A4V6I8H9"/>
<evidence type="ECO:0000256" key="2">
    <source>
        <dbReference type="ARBA" id="ARBA00022801"/>
    </source>
</evidence>
<proteinExistence type="inferred from homology"/>
<dbReference type="InterPro" id="IPR052096">
    <property type="entry name" value="Endocannabinoid_amidase"/>
</dbReference>
<dbReference type="EMBL" id="AZBU02000001">
    <property type="protein sequence ID" value="TMS38943.1"/>
    <property type="molecule type" value="Genomic_DNA"/>
</dbReference>
<dbReference type="SUPFAM" id="SSF75304">
    <property type="entry name" value="Amidase signature (AS) enzymes"/>
    <property type="match status" value="1"/>
</dbReference>
<accession>A0A4V6I8H9</accession>
<dbReference type="InterPro" id="IPR023631">
    <property type="entry name" value="Amidase_dom"/>
</dbReference>
<evidence type="ECO:0000256" key="1">
    <source>
        <dbReference type="ARBA" id="ARBA00009199"/>
    </source>
</evidence>
<dbReference type="GO" id="GO:0004040">
    <property type="term" value="F:amidase activity"/>
    <property type="evidence" value="ECO:0007669"/>
    <property type="project" value="TreeGrafter"/>
</dbReference>
<dbReference type="GO" id="GO:0009062">
    <property type="term" value="P:fatty acid catabolic process"/>
    <property type="evidence" value="ECO:0007669"/>
    <property type="project" value="TreeGrafter"/>
</dbReference>
<sequence length="213" mass="22660">MVTYLRTQGAVPFVITNVPQALLSFVCSNSVYGTTGNPHNKDRTPGGSSGGEAALVAAGGAPFGIGSDLAGSLRIPAAMRGIVSLKPTEGRLVVTNSHGGVPGRGRLGLSYGFFTRNVEDQVFLLDNILSSENYVKVVRKTAPVPFRHSAFKAEKKLKIGYFVNDGFLKPVPACARAVNDTVEKLKGAGHELVVFKVPEPMHMAEMFLQESDA</sequence>
<evidence type="ECO:0000313" key="5">
    <source>
        <dbReference type="Proteomes" id="UP000298663"/>
    </source>
</evidence>
<reference evidence="4 5" key="1">
    <citation type="journal article" date="2015" name="Genome Biol.">
        <title>Comparative genomics of Steinernema reveals deeply conserved gene regulatory networks.</title>
        <authorList>
            <person name="Dillman A.R."/>
            <person name="Macchietto M."/>
            <person name="Porter C.F."/>
            <person name="Rogers A."/>
            <person name="Williams B."/>
            <person name="Antoshechkin I."/>
            <person name="Lee M.M."/>
            <person name="Goodwin Z."/>
            <person name="Lu X."/>
            <person name="Lewis E.E."/>
            <person name="Goodrich-Blair H."/>
            <person name="Stock S.P."/>
            <person name="Adams B.J."/>
            <person name="Sternberg P.W."/>
            <person name="Mortazavi A."/>
        </authorList>
    </citation>
    <scope>NUCLEOTIDE SEQUENCE [LARGE SCALE GENOMIC DNA]</scope>
    <source>
        <strain evidence="4 5">ALL</strain>
    </source>
</reference>
<dbReference type="PANTHER" id="PTHR45847:SF6">
    <property type="entry name" value="FATTY ACID AMIDE HYDROLASE"/>
    <property type="match status" value="1"/>
</dbReference>
<dbReference type="EMBL" id="CM016762">
    <property type="protein sequence ID" value="TMS38943.1"/>
    <property type="molecule type" value="Genomic_DNA"/>
</dbReference>
<dbReference type="PROSITE" id="PS00571">
    <property type="entry name" value="AMIDASES"/>
    <property type="match status" value="1"/>
</dbReference>
<gene>
    <name evidence="4" type="ORF">L596_005564</name>
</gene>
<comment type="caution">
    <text evidence="4">The sequence shown here is derived from an EMBL/GenBank/DDBJ whole genome shotgun (WGS) entry which is preliminary data.</text>
</comment>
<dbReference type="Gene3D" id="3.90.1300.10">
    <property type="entry name" value="Amidase signature (AS) domain"/>
    <property type="match status" value="1"/>
</dbReference>
<keyword evidence="5" id="KW-1185">Reference proteome</keyword>
<dbReference type="Pfam" id="PF01425">
    <property type="entry name" value="Amidase"/>
    <property type="match status" value="1"/>
</dbReference>
<feature type="domain" description="Amidase" evidence="3">
    <location>
        <begin position="2"/>
        <end position="210"/>
    </location>
</feature>
<dbReference type="PANTHER" id="PTHR45847">
    <property type="entry name" value="FATTY ACID AMIDE HYDROLASE"/>
    <property type="match status" value="1"/>
</dbReference>
<dbReference type="GO" id="GO:0017064">
    <property type="term" value="F:fatty acid amide hydrolase activity"/>
    <property type="evidence" value="ECO:0007669"/>
    <property type="project" value="TreeGrafter"/>
</dbReference>
<keyword evidence="2" id="KW-0378">Hydrolase</keyword>
<protein>
    <recommendedName>
        <fullName evidence="3">Amidase domain-containing protein</fullName>
    </recommendedName>
</protein>
<comment type="similarity">
    <text evidence="1">Belongs to the amidase family.</text>
</comment>
<evidence type="ECO:0000259" key="3">
    <source>
        <dbReference type="Pfam" id="PF01425"/>
    </source>
</evidence>
<evidence type="ECO:0000313" key="4">
    <source>
        <dbReference type="EMBL" id="TMS38943.1"/>
    </source>
</evidence>
<dbReference type="InterPro" id="IPR020556">
    <property type="entry name" value="Amidase_CS"/>
</dbReference>
<organism evidence="4 5">
    <name type="scientific">Steinernema carpocapsae</name>
    <name type="common">Entomopathogenic nematode</name>
    <dbReference type="NCBI Taxonomy" id="34508"/>
    <lineage>
        <taxon>Eukaryota</taxon>
        <taxon>Metazoa</taxon>
        <taxon>Ecdysozoa</taxon>
        <taxon>Nematoda</taxon>
        <taxon>Chromadorea</taxon>
        <taxon>Rhabditida</taxon>
        <taxon>Tylenchina</taxon>
        <taxon>Panagrolaimomorpha</taxon>
        <taxon>Strongyloidoidea</taxon>
        <taxon>Steinernematidae</taxon>
        <taxon>Steinernema</taxon>
    </lineage>
</organism>
<dbReference type="InterPro" id="IPR036928">
    <property type="entry name" value="AS_sf"/>
</dbReference>
<dbReference type="OrthoDB" id="6428749at2759"/>
<dbReference type="STRING" id="34508.A0A4V6I8H9"/>
<name>A0A4V6I8H9_STECR</name>
<dbReference type="Proteomes" id="UP000298663">
    <property type="component" value="Chromosome X"/>
</dbReference>